<proteinExistence type="predicted"/>
<name>A0A0F9B550_9ZZZZ</name>
<dbReference type="EMBL" id="LAZR01042694">
    <property type="protein sequence ID" value="KKL08912.1"/>
    <property type="molecule type" value="Genomic_DNA"/>
</dbReference>
<accession>A0A0F9B550</accession>
<comment type="caution">
    <text evidence="1">The sequence shown here is derived from an EMBL/GenBank/DDBJ whole genome shotgun (WGS) entry which is preliminary data.</text>
</comment>
<organism evidence="1">
    <name type="scientific">marine sediment metagenome</name>
    <dbReference type="NCBI Taxonomy" id="412755"/>
    <lineage>
        <taxon>unclassified sequences</taxon>
        <taxon>metagenomes</taxon>
        <taxon>ecological metagenomes</taxon>
    </lineage>
</organism>
<reference evidence="1" key="1">
    <citation type="journal article" date="2015" name="Nature">
        <title>Complex archaea that bridge the gap between prokaryotes and eukaryotes.</title>
        <authorList>
            <person name="Spang A."/>
            <person name="Saw J.H."/>
            <person name="Jorgensen S.L."/>
            <person name="Zaremba-Niedzwiedzka K."/>
            <person name="Martijn J."/>
            <person name="Lind A.E."/>
            <person name="van Eijk R."/>
            <person name="Schleper C."/>
            <person name="Guy L."/>
            <person name="Ettema T.J."/>
        </authorList>
    </citation>
    <scope>NUCLEOTIDE SEQUENCE</scope>
</reference>
<dbReference type="AlphaFoldDB" id="A0A0F9B550"/>
<sequence>MAEATAGKSGKAGVVLGGAALVTAAIALAQKRAQAAPGDGLLKLDEQTMALLIAMAQTTADIEQLVSQILGGLGGDDGPISLQVKGWPPNAEGVRTFVVVCAVVNRAYEASDMVIPDGMSLVIKASPNNAVGSLIYVAKSPAESINPNSSWPLVQNESISYQVKNANAFHVSTNVANSVAVFTAEQRS</sequence>
<protein>
    <submittedName>
        <fullName evidence="1">Uncharacterized protein</fullName>
    </submittedName>
</protein>
<evidence type="ECO:0000313" key="1">
    <source>
        <dbReference type="EMBL" id="KKL08912.1"/>
    </source>
</evidence>
<gene>
    <name evidence="1" type="ORF">LCGC14_2571120</name>
</gene>